<name>A0A172U2H3_9BACT</name>
<organism evidence="1 2">
    <name type="scientific">Flavisolibacter tropicus</name>
    <dbReference type="NCBI Taxonomy" id="1492898"/>
    <lineage>
        <taxon>Bacteria</taxon>
        <taxon>Pseudomonadati</taxon>
        <taxon>Bacteroidota</taxon>
        <taxon>Chitinophagia</taxon>
        <taxon>Chitinophagales</taxon>
        <taxon>Chitinophagaceae</taxon>
        <taxon>Flavisolibacter</taxon>
    </lineage>
</organism>
<reference evidence="1 2" key="2">
    <citation type="journal article" date="2016" name="Int. J. Syst. Evol. Microbiol.">
        <title>Flavisolibacter tropicus sp. nov., isolated from tropical soil.</title>
        <authorList>
            <person name="Lee J.J."/>
            <person name="Kang M.S."/>
            <person name="Kim G.S."/>
            <person name="Lee C.S."/>
            <person name="Lim S."/>
            <person name="Lee J."/>
            <person name="Roh S.H."/>
            <person name="Kang H."/>
            <person name="Ha J.M."/>
            <person name="Bae S."/>
            <person name="Jung H.Y."/>
            <person name="Kim M.K."/>
        </authorList>
    </citation>
    <scope>NUCLEOTIDE SEQUENCE [LARGE SCALE GENOMIC DNA]</scope>
    <source>
        <strain evidence="1 2">LCS9</strain>
    </source>
</reference>
<dbReference type="Pfam" id="PF13366">
    <property type="entry name" value="PDDEXK_3"/>
    <property type="match status" value="1"/>
</dbReference>
<dbReference type="KEGG" id="fla:SY85_13245"/>
<sequence>MVDIAVDIHKALGPGLLESIYEECFCYELEKRKIPFSRQQSVDIFYDNLVIQKGLRIDILVDDLVVIELKAQETIHPIWSAQLLSYLKLTNKRLGYILNFHVPLMKNGIKRIIL</sequence>
<keyword evidence="2" id="KW-1185">Reference proteome</keyword>
<dbReference type="EMBL" id="CP011390">
    <property type="protein sequence ID" value="ANE53476.1"/>
    <property type="molecule type" value="Genomic_DNA"/>
</dbReference>
<dbReference type="STRING" id="1492898.SY85_13245"/>
<dbReference type="PATRIC" id="fig|1492898.3.peg.2858"/>
<reference evidence="2" key="1">
    <citation type="submission" date="2015-01" db="EMBL/GenBank/DDBJ databases">
        <title>Flavisolibacter sp./LCS9/ whole genome sequencing.</title>
        <authorList>
            <person name="Kim M.K."/>
            <person name="Srinivasan S."/>
            <person name="Lee J.-J."/>
        </authorList>
    </citation>
    <scope>NUCLEOTIDE SEQUENCE [LARGE SCALE GENOMIC DNA]</scope>
    <source>
        <strain evidence="2">LCS9</strain>
    </source>
</reference>
<evidence type="ECO:0000313" key="1">
    <source>
        <dbReference type="EMBL" id="ANE53476.1"/>
    </source>
</evidence>
<dbReference type="InterPro" id="IPR026350">
    <property type="entry name" value="GxxExxY"/>
</dbReference>
<protein>
    <submittedName>
        <fullName evidence="1">GxxExxY protein</fullName>
    </submittedName>
</protein>
<dbReference type="AlphaFoldDB" id="A0A172U2H3"/>
<gene>
    <name evidence="1" type="ORF">SY85_13245</name>
</gene>
<accession>A0A172U2H3</accession>
<evidence type="ECO:0000313" key="2">
    <source>
        <dbReference type="Proteomes" id="UP000077177"/>
    </source>
</evidence>
<proteinExistence type="predicted"/>
<dbReference type="NCBIfam" id="TIGR04256">
    <property type="entry name" value="GxxExxY"/>
    <property type="match status" value="1"/>
</dbReference>
<dbReference type="Proteomes" id="UP000077177">
    <property type="component" value="Chromosome"/>
</dbReference>